<dbReference type="AlphaFoldDB" id="A0A9K3L434"/>
<dbReference type="Proteomes" id="UP000693970">
    <property type="component" value="Unassembled WGS sequence"/>
</dbReference>
<evidence type="ECO:0000256" key="9">
    <source>
        <dbReference type="ARBA" id="ARBA00049010"/>
    </source>
</evidence>
<dbReference type="InterPro" id="IPR054585">
    <property type="entry name" value="NDH2-like_C"/>
</dbReference>
<evidence type="ECO:0000256" key="7">
    <source>
        <dbReference type="ARBA" id="ARBA00023027"/>
    </source>
</evidence>
<keyword evidence="5" id="KW-0809">Transit peptide</keyword>
<dbReference type="EC" id="1.6.5.9" evidence="2"/>
<keyword evidence="6" id="KW-0560">Oxidoreductase</keyword>
<keyword evidence="3" id="KW-0285">Flavoprotein</keyword>
<evidence type="ECO:0000256" key="4">
    <source>
        <dbReference type="ARBA" id="ARBA00022827"/>
    </source>
</evidence>
<sequence length="560" mass="60346">MSSHTTRRLFPRIAGAAVVCGVGSFSAITTINDDWDDYTNFFSQHQQQKSDQPNERIVILGSGWGGLSALRKCCGPNKDIVIISPRPHFLYTPLLAGSAVGTIALQSACEPIRALVAQAASKSSSVTYVRADARHIDVENKRVYATEDGVMDLELSYDKLLVAVGAQTNTFGVPGVQEYGLFLKEAEDSAKLHAKLLSNLERASALIGIGDHEKYSDEINRLLKIVVVGAGPTGVELAAELADFKEYDVKRLYGEEIASRLQITLVEALPRILGPFDKDLADVAKKHLMDRGVDVRTGVAVTRVDSPKVATFAPSTPRDATPEEKADALAQAKTEPIGTLVWAGGIGPRPLVQKLARSLGQSDTRGLKVDECQRVVGADGVYAIGDAALDGYAPTAQVATQQGKHIGRAFRDGVDRPFVYKHAGSLCSLGHGNGIAQLVAPNNAAINIWDVIGAPAVGPNNDQRAVTGLPAFAMWRSLYWSKLLSNSSRLSLSMDWLKAQLTGREVAGPVLQRKGTYIPSKGSNTVRAVECFGTPLRRNPTIARVSEMVEEKKSKRFGFF</sequence>
<protein>
    <recommendedName>
        <fullName evidence="2">NADH:ubiquinone reductase (non-electrogenic)</fullName>
        <ecNumber evidence="2">1.6.5.9</ecNumber>
    </recommendedName>
</protein>
<evidence type="ECO:0000256" key="5">
    <source>
        <dbReference type="ARBA" id="ARBA00022946"/>
    </source>
</evidence>
<proteinExistence type="inferred from homology"/>
<dbReference type="Pfam" id="PF22366">
    <property type="entry name" value="NDH2_C"/>
    <property type="match status" value="1"/>
</dbReference>
<evidence type="ECO:0000313" key="12">
    <source>
        <dbReference type="EMBL" id="KAG7354924.1"/>
    </source>
</evidence>
<feature type="domain" description="External alternative NADH-ubiquinone oxidoreductase-like C-terminal" evidence="11">
    <location>
        <begin position="422"/>
        <end position="505"/>
    </location>
</feature>
<evidence type="ECO:0000313" key="13">
    <source>
        <dbReference type="Proteomes" id="UP000693970"/>
    </source>
</evidence>
<evidence type="ECO:0000259" key="11">
    <source>
        <dbReference type="Pfam" id="PF22366"/>
    </source>
</evidence>
<dbReference type="Pfam" id="PF07992">
    <property type="entry name" value="Pyr_redox_2"/>
    <property type="match status" value="1"/>
</dbReference>
<keyword evidence="7" id="KW-0520">NAD</keyword>
<keyword evidence="13" id="KW-1185">Reference proteome</keyword>
<dbReference type="InterPro" id="IPR023753">
    <property type="entry name" value="FAD/NAD-binding_dom"/>
</dbReference>
<dbReference type="GO" id="GO:0005739">
    <property type="term" value="C:mitochondrion"/>
    <property type="evidence" value="ECO:0007669"/>
    <property type="project" value="TreeGrafter"/>
</dbReference>
<comment type="catalytic activity">
    <reaction evidence="8">
        <text>a quinone + NADH + H(+) = a quinol + NAD(+)</text>
        <dbReference type="Rhea" id="RHEA:46160"/>
        <dbReference type="ChEBI" id="CHEBI:15378"/>
        <dbReference type="ChEBI" id="CHEBI:24646"/>
        <dbReference type="ChEBI" id="CHEBI:57540"/>
        <dbReference type="ChEBI" id="CHEBI:57945"/>
        <dbReference type="ChEBI" id="CHEBI:132124"/>
        <dbReference type="EC" id="1.6.5.9"/>
    </reaction>
</comment>
<reference evidence="12" key="1">
    <citation type="journal article" date="2021" name="Sci. Rep.">
        <title>Diploid genomic architecture of Nitzschia inconspicua, an elite biomass production diatom.</title>
        <authorList>
            <person name="Oliver A."/>
            <person name="Podell S."/>
            <person name="Pinowska A."/>
            <person name="Traller J.C."/>
            <person name="Smith S.R."/>
            <person name="McClure R."/>
            <person name="Beliaev A."/>
            <person name="Bohutskyi P."/>
            <person name="Hill E.A."/>
            <person name="Rabines A."/>
            <person name="Zheng H."/>
            <person name="Allen L.Z."/>
            <person name="Kuo A."/>
            <person name="Grigoriev I.V."/>
            <person name="Allen A.E."/>
            <person name="Hazlebeck D."/>
            <person name="Allen E.E."/>
        </authorList>
    </citation>
    <scope>NUCLEOTIDE SEQUENCE</scope>
    <source>
        <strain evidence="12">Hildebrandi</strain>
    </source>
</reference>
<dbReference type="EMBL" id="JAGRRH010000016">
    <property type="protein sequence ID" value="KAG7354924.1"/>
    <property type="molecule type" value="Genomic_DNA"/>
</dbReference>
<evidence type="ECO:0000256" key="2">
    <source>
        <dbReference type="ARBA" id="ARBA00012637"/>
    </source>
</evidence>
<dbReference type="PANTHER" id="PTHR43706:SF47">
    <property type="entry name" value="EXTERNAL NADH-UBIQUINONE OXIDOREDUCTASE 1, MITOCHONDRIAL-RELATED"/>
    <property type="match status" value="1"/>
</dbReference>
<evidence type="ECO:0000259" key="10">
    <source>
        <dbReference type="Pfam" id="PF07992"/>
    </source>
</evidence>
<comment type="caution">
    <text evidence="12">The sequence shown here is derived from an EMBL/GenBank/DDBJ whole genome shotgun (WGS) entry which is preliminary data.</text>
</comment>
<evidence type="ECO:0000256" key="3">
    <source>
        <dbReference type="ARBA" id="ARBA00022630"/>
    </source>
</evidence>
<organism evidence="12 13">
    <name type="scientific">Nitzschia inconspicua</name>
    <dbReference type="NCBI Taxonomy" id="303405"/>
    <lineage>
        <taxon>Eukaryota</taxon>
        <taxon>Sar</taxon>
        <taxon>Stramenopiles</taxon>
        <taxon>Ochrophyta</taxon>
        <taxon>Bacillariophyta</taxon>
        <taxon>Bacillariophyceae</taxon>
        <taxon>Bacillariophycidae</taxon>
        <taxon>Bacillariales</taxon>
        <taxon>Bacillariaceae</taxon>
        <taxon>Nitzschia</taxon>
    </lineage>
</organism>
<feature type="domain" description="FAD/NAD(P)-binding" evidence="10">
    <location>
        <begin position="56"/>
        <end position="403"/>
    </location>
</feature>
<dbReference type="OrthoDB" id="3244603at2759"/>
<gene>
    <name evidence="12" type="ORF">IV203_004280</name>
</gene>
<keyword evidence="4" id="KW-0274">FAD</keyword>
<evidence type="ECO:0000256" key="1">
    <source>
        <dbReference type="ARBA" id="ARBA00005272"/>
    </source>
</evidence>
<reference evidence="12" key="2">
    <citation type="submission" date="2021-04" db="EMBL/GenBank/DDBJ databases">
        <authorList>
            <person name="Podell S."/>
        </authorList>
    </citation>
    <scope>NUCLEOTIDE SEQUENCE</scope>
    <source>
        <strain evidence="12">Hildebrandi</strain>
    </source>
</reference>
<dbReference type="PANTHER" id="PTHR43706">
    <property type="entry name" value="NADH DEHYDROGENASE"/>
    <property type="match status" value="1"/>
</dbReference>
<evidence type="ECO:0000256" key="6">
    <source>
        <dbReference type="ARBA" id="ARBA00023002"/>
    </source>
</evidence>
<comment type="catalytic activity">
    <reaction evidence="9">
        <text>a ubiquinone + NADH + H(+) = a ubiquinol + NAD(+)</text>
        <dbReference type="Rhea" id="RHEA:23152"/>
        <dbReference type="Rhea" id="RHEA-COMP:9565"/>
        <dbReference type="Rhea" id="RHEA-COMP:9566"/>
        <dbReference type="ChEBI" id="CHEBI:15378"/>
        <dbReference type="ChEBI" id="CHEBI:16389"/>
        <dbReference type="ChEBI" id="CHEBI:17976"/>
        <dbReference type="ChEBI" id="CHEBI:57540"/>
        <dbReference type="ChEBI" id="CHEBI:57945"/>
    </reaction>
</comment>
<name>A0A9K3L434_9STRA</name>
<comment type="similarity">
    <text evidence="1">Belongs to the NADH dehydrogenase family.</text>
</comment>
<dbReference type="InterPro" id="IPR045024">
    <property type="entry name" value="NDH-2"/>
</dbReference>
<dbReference type="GO" id="GO:0050136">
    <property type="term" value="F:NADH dehydrogenase (quinone) (non-electrogenic) activity"/>
    <property type="evidence" value="ECO:0007669"/>
    <property type="project" value="UniProtKB-EC"/>
</dbReference>
<evidence type="ECO:0000256" key="8">
    <source>
        <dbReference type="ARBA" id="ARBA00047599"/>
    </source>
</evidence>
<accession>A0A9K3L434</accession>